<organism evidence="2">
    <name type="scientific">Strongyloides ratti</name>
    <name type="common">Parasitic roundworm</name>
    <dbReference type="NCBI Taxonomy" id="34506"/>
    <lineage>
        <taxon>Eukaryota</taxon>
        <taxon>Metazoa</taxon>
        <taxon>Ecdysozoa</taxon>
        <taxon>Nematoda</taxon>
        <taxon>Chromadorea</taxon>
        <taxon>Rhabditida</taxon>
        <taxon>Tylenchina</taxon>
        <taxon>Panagrolaimomorpha</taxon>
        <taxon>Strongyloidoidea</taxon>
        <taxon>Strongyloididae</taxon>
        <taxon>Strongyloides</taxon>
    </lineage>
</organism>
<evidence type="ECO:0000313" key="3">
    <source>
        <dbReference type="Proteomes" id="UP000035682"/>
    </source>
</evidence>
<dbReference type="GeneID" id="36378562"/>
<sequence>MSHARSKSYNKNICSIEHQEEELIKAFEIEKERFESIDDLNLESAILLAESVEKELKRLVNDSKHFKKVRSKVGRYLINNVSKTISLLLSKNSMKNDDDNDSDLSGVQQVGTIKFQREFVDVVEIRKNQKDLPFEKIFTKNRIGNNVTQILIEDPYIITKDQTISLYFFIIAMKSIYDTLEYVEIKTKINPGRTKIFEELSQKFQEYTRSELIKKEREVARENLVSIQNKCKEKGINLSFTFGSSTMHDRRIFFNSGVVAYPGRGLSIHKLDFYKHDGNFNNVPCNECYIPMFRLKDWDIEIHNLSNFK</sequence>
<reference evidence="4" key="2">
    <citation type="submission" date="2020-12" db="UniProtKB">
        <authorList>
            <consortium name="WormBaseParasite"/>
        </authorList>
    </citation>
    <scope>IDENTIFICATION</scope>
</reference>
<dbReference type="Gene3D" id="3.30.870.30">
    <property type="entry name" value="MITD, C-terminal phospholipase D-like domain"/>
    <property type="match status" value="1"/>
</dbReference>
<feature type="domain" description="MITD1 C-terminal phospholipase D-like" evidence="1">
    <location>
        <begin position="134"/>
        <end position="271"/>
    </location>
</feature>
<dbReference type="CTD" id="36378562"/>
<dbReference type="Proteomes" id="UP000035682">
    <property type="component" value="Unplaced"/>
</dbReference>
<dbReference type="RefSeq" id="XP_024505398.1">
    <property type="nucleotide sequence ID" value="XM_024651752.1"/>
</dbReference>
<evidence type="ECO:0000259" key="1">
    <source>
        <dbReference type="Pfam" id="PF16565"/>
    </source>
</evidence>
<gene>
    <name evidence="2 4 5" type="ORF">SRAE_2000086800</name>
</gene>
<protein>
    <submittedName>
        <fullName evidence="4">MIT_C domain-containing protein</fullName>
    </submittedName>
</protein>
<evidence type="ECO:0000313" key="2">
    <source>
        <dbReference type="EMBL" id="CEF66198.1"/>
    </source>
</evidence>
<dbReference type="InterPro" id="IPR032341">
    <property type="entry name" value="MITD1_C"/>
</dbReference>
<dbReference type="AlphaFoldDB" id="A0A090LDL7"/>
<dbReference type="EMBL" id="LN609529">
    <property type="protein sequence ID" value="CEF66198.1"/>
    <property type="molecule type" value="Genomic_DNA"/>
</dbReference>
<keyword evidence="3" id="KW-1185">Reference proteome</keyword>
<evidence type="ECO:0000313" key="4">
    <source>
        <dbReference type="WBParaSite" id="SRAE_2000086800.1"/>
    </source>
</evidence>
<dbReference type="InterPro" id="IPR038113">
    <property type="entry name" value="MITD1_C_sf"/>
</dbReference>
<dbReference type="Pfam" id="PF16565">
    <property type="entry name" value="MIT_C"/>
    <property type="match status" value="1"/>
</dbReference>
<dbReference type="WormBase" id="SRAE_2000086800">
    <property type="protein sequence ID" value="SRP08962"/>
    <property type="gene ID" value="WBGene00261068"/>
</dbReference>
<evidence type="ECO:0000313" key="5">
    <source>
        <dbReference type="WormBase" id="SRAE_2000086800"/>
    </source>
</evidence>
<accession>A0A090LDL7</accession>
<dbReference type="WBParaSite" id="SRAE_2000086800.1">
    <property type="protein sequence ID" value="SRAE_2000086800.1"/>
    <property type="gene ID" value="WBGene00261068"/>
</dbReference>
<name>A0A090LDL7_STRRB</name>
<proteinExistence type="predicted"/>
<dbReference type="OrthoDB" id="19553at2759"/>
<reference evidence="2 3" key="1">
    <citation type="submission" date="2014-09" db="EMBL/GenBank/DDBJ databases">
        <authorList>
            <person name="Martin A.A."/>
        </authorList>
    </citation>
    <scope>NUCLEOTIDE SEQUENCE</scope>
    <source>
        <strain evidence="3">ED321</strain>
        <strain evidence="2">ED321 Heterogonic</strain>
    </source>
</reference>